<dbReference type="InterPro" id="IPR032584">
    <property type="entry name" value="DUF4913"/>
</dbReference>
<dbReference type="RefSeq" id="WP_378551835.1">
    <property type="nucleotide sequence ID" value="NZ_JBHSBA010000007.1"/>
</dbReference>
<comment type="caution">
    <text evidence="2">The sequence shown here is derived from an EMBL/GenBank/DDBJ whole genome shotgun (WGS) entry which is preliminary data.</text>
</comment>
<protein>
    <submittedName>
        <fullName evidence="2">DUF4913 domain-containing protein</fullName>
    </submittedName>
</protein>
<feature type="region of interest" description="Disordered" evidence="1">
    <location>
        <begin position="117"/>
        <end position="139"/>
    </location>
</feature>
<evidence type="ECO:0000313" key="3">
    <source>
        <dbReference type="Proteomes" id="UP001595767"/>
    </source>
</evidence>
<reference evidence="3" key="1">
    <citation type="journal article" date="2019" name="Int. J. Syst. Evol. Microbiol.">
        <title>The Global Catalogue of Microorganisms (GCM) 10K type strain sequencing project: providing services to taxonomists for standard genome sequencing and annotation.</title>
        <authorList>
            <consortium name="The Broad Institute Genomics Platform"/>
            <consortium name="The Broad Institute Genome Sequencing Center for Infectious Disease"/>
            <person name="Wu L."/>
            <person name="Ma J."/>
        </authorList>
    </citation>
    <scope>NUCLEOTIDE SEQUENCE [LARGE SCALE GENOMIC DNA]</scope>
    <source>
        <strain evidence="3">CGMCC 4.7204</strain>
    </source>
</reference>
<gene>
    <name evidence="2" type="ORF">ACFOW8_18220</name>
</gene>
<keyword evidence="3" id="KW-1185">Reference proteome</keyword>
<dbReference type="EMBL" id="JBHSBA010000007">
    <property type="protein sequence ID" value="MFC4126876.1"/>
    <property type="molecule type" value="Genomic_DNA"/>
</dbReference>
<sequence>MNDQTQPARDITNGYETVFDFVTDYLSRVYSRQVTDISDTVWCPEWWRHPEAAVRLHALWQAWEHFRMQGGPGISVWFLDHADPHMAKLFDSRGPFKYCSVRNGHKAMLEPLPYQQPQAGDGQLFTDPDVSETIEKTRP</sequence>
<dbReference type="Proteomes" id="UP001595767">
    <property type="component" value="Unassembled WGS sequence"/>
</dbReference>
<organism evidence="2 3">
    <name type="scientific">Nocardia rhizosphaerae</name>
    <dbReference type="NCBI Taxonomy" id="1691571"/>
    <lineage>
        <taxon>Bacteria</taxon>
        <taxon>Bacillati</taxon>
        <taxon>Actinomycetota</taxon>
        <taxon>Actinomycetes</taxon>
        <taxon>Mycobacteriales</taxon>
        <taxon>Nocardiaceae</taxon>
        <taxon>Nocardia</taxon>
    </lineage>
</organism>
<evidence type="ECO:0000313" key="2">
    <source>
        <dbReference type="EMBL" id="MFC4126876.1"/>
    </source>
</evidence>
<dbReference type="Pfam" id="PF16259">
    <property type="entry name" value="DUF4913"/>
    <property type="match status" value="1"/>
</dbReference>
<accession>A0ABV8L8M3</accession>
<proteinExistence type="predicted"/>
<evidence type="ECO:0000256" key="1">
    <source>
        <dbReference type="SAM" id="MobiDB-lite"/>
    </source>
</evidence>
<name>A0ABV8L8M3_9NOCA</name>